<feature type="chain" id="PRO_5042053633" description="Cyanovirin-N domain-containing protein" evidence="2">
    <location>
        <begin position="20"/>
        <end position="192"/>
    </location>
</feature>
<sequence length="192" mass="21035">MKTTTFILSTLSLVPIALGAPNTDIVSVSPGTSGGDDLDNLPRLAPRSPFDDGGEGGKNNEGTDTRFECLFEDKPAWHDMNNFVIGGMCKGWDVHAPPRYSELDLDKCLAVDTDSGRIYWSRDGHGGDLKEYCSSSGRDCGVAHNSQTYFMEGRFHVCCRNYKGKWQESEVTVNDQLRTSGGKLSCFQVHGS</sequence>
<name>A0AAD5WTF6_9PEZI</name>
<gene>
    <name evidence="3" type="ORF">MKZ38_008174</name>
</gene>
<evidence type="ECO:0000313" key="3">
    <source>
        <dbReference type="EMBL" id="KAJ2904389.1"/>
    </source>
</evidence>
<proteinExistence type="predicted"/>
<evidence type="ECO:0000313" key="4">
    <source>
        <dbReference type="Proteomes" id="UP001201980"/>
    </source>
</evidence>
<feature type="region of interest" description="Disordered" evidence="1">
    <location>
        <begin position="29"/>
        <end position="64"/>
    </location>
</feature>
<dbReference type="AlphaFoldDB" id="A0AAD5WTF6"/>
<dbReference type="Gene3D" id="2.30.60.10">
    <property type="entry name" value="Cyanovirin-N"/>
    <property type="match status" value="1"/>
</dbReference>
<accession>A0AAD5WTF6</accession>
<keyword evidence="4" id="KW-1185">Reference proteome</keyword>
<evidence type="ECO:0008006" key="5">
    <source>
        <dbReference type="Google" id="ProtNLM"/>
    </source>
</evidence>
<evidence type="ECO:0000256" key="1">
    <source>
        <dbReference type="SAM" id="MobiDB-lite"/>
    </source>
</evidence>
<evidence type="ECO:0000256" key="2">
    <source>
        <dbReference type="SAM" id="SignalP"/>
    </source>
</evidence>
<keyword evidence="2" id="KW-0732">Signal</keyword>
<comment type="caution">
    <text evidence="3">The sequence shown here is derived from an EMBL/GenBank/DDBJ whole genome shotgun (WGS) entry which is preliminary data.</text>
</comment>
<dbReference type="SUPFAM" id="SSF51322">
    <property type="entry name" value="Cyanovirin-N"/>
    <property type="match status" value="1"/>
</dbReference>
<dbReference type="EMBL" id="JAKWBI020000055">
    <property type="protein sequence ID" value="KAJ2904389.1"/>
    <property type="molecule type" value="Genomic_DNA"/>
</dbReference>
<organism evidence="3 4">
    <name type="scientific">Zalerion maritima</name>
    <dbReference type="NCBI Taxonomy" id="339359"/>
    <lineage>
        <taxon>Eukaryota</taxon>
        <taxon>Fungi</taxon>
        <taxon>Dikarya</taxon>
        <taxon>Ascomycota</taxon>
        <taxon>Pezizomycotina</taxon>
        <taxon>Sordariomycetes</taxon>
        <taxon>Lulworthiomycetidae</taxon>
        <taxon>Lulworthiales</taxon>
        <taxon>Lulworthiaceae</taxon>
        <taxon>Zalerion</taxon>
    </lineage>
</organism>
<protein>
    <recommendedName>
        <fullName evidence="5">Cyanovirin-N domain-containing protein</fullName>
    </recommendedName>
</protein>
<reference evidence="3" key="1">
    <citation type="submission" date="2022-07" db="EMBL/GenBank/DDBJ databases">
        <title>Draft genome sequence of Zalerion maritima ATCC 34329, a (micro)plastics degrading marine fungus.</title>
        <authorList>
            <person name="Paco A."/>
            <person name="Goncalves M.F.M."/>
            <person name="Rocha-Santos T.A.P."/>
            <person name="Alves A."/>
        </authorList>
    </citation>
    <scope>NUCLEOTIDE SEQUENCE</scope>
    <source>
        <strain evidence="3">ATCC 34329</strain>
    </source>
</reference>
<dbReference type="InterPro" id="IPR036673">
    <property type="entry name" value="Cyanovirin-N_sf"/>
</dbReference>
<dbReference type="Proteomes" id="UP001201980">
    <property type="component" value="Unassembled WGS sequence"/>
</dbReference>
<feature type="signal peptide" evidence="2">
    <location>
        <begin position="1"/>
        <end position="19"/>
    </location>
</feature>